<comment type="similarity">
    <text evidence="2 3">Belongs to the peptidase M14 family.</text>
</comment>
<evidence type="ECO:0000259" key="5">
    <source>
        <dbReference type="PROSITE" id="PS52035"/>
    </source>
</evidence>
<protein>
    <recommendedName>
        <fullName evidence="5">Peptidase M14 domain-containing protein</fullName>
    </recommendedName>
</protein>
<evidence type="ECO:0000256" key="2">
    <source>
        <dbReference type="ARBA" id="ARBA00005988"/>
    </source>
</evidence>
<dbReference type="Gene3D" id="3.40.630.10">
    <property type="entry name" value="Zn peptidases"/>
    <property type="match status" value="2"/>
</dbReference>
<dbReference type="InterPro" id="IPR050821">
    <property type="entry name" value="Cytosolic_carboxypeptidase"/>
</dbReference>
<gene>
    <name evidence="6" type="ORF">Agub_g14931</name>
</gene>
<evidence type="ECO:0000256" key="4">
    <source>
        <dbReference type="SAM" id="MobiDB-lite"/>
    </source>
</evidence>
<feature type="compositionally biased region" description="Low complexity" evidence="4">
    <location>
        <begin position="401"/>
        <end position="432"/>
    </location>
</feature>
<name>A0AAD3HTH4_9CHLO</name>
<proteinExistence type="inferred from homology"/>
<feature type="region of interest" description="Disordered" evidence="4">
    <location>
        <begin position="109"/>
        <end position="129"/>
    </location>
</feature>
<dbReference type="AlphaFoldDB" id="A0AAD3HTH4"/>
<dbReference type="SUPFAM" id="SSF53187">
    <property type="entry name" value="Zn-dependent exopeptidases"/>
    <property type="match status" value="1"/>
</dbReference>
<evidence type="ECO:0000313" key="6">
    <source>
        <dbReference type="EMBL" id="GFR52371.1"/>
    </source>
</evidence>
<organism evidence="6 7">
    <name type="scientific">Astrephomene gubernaculifera</name>
    <dbReference type="NCBI Taxonomy" id="47775"/>
    <lineage>
        <taxon>Eukaryota</taxon>
        <taxon>Viridiplantae</taxon>
        <taxon>Chlorophyta</taxon>
        <taxon>core chlorophytes</taxon>
        <taxon>Chlorophyceae</taxon>
        <taxon>CS clade</taxon>
        <taxon>Chlamydomonadales</taxon>
        <taxon>Astrephomenaceae</taxon>
        <taxon>Astrephomene</taxon>
    </lineage>
</organism>
<keyword evidence="7" id="KW-1185">Reference proteome</keyword>
<feature type="compositionally biased region" description="Pro residues" evidence="4">
    <location>
        <begin position="170"/>
        <end position="182"/>
    </location>
</feature>
<feature type="compositionally biased region" description="Low complexity" evidence="4">
    <location>
        <begin position="185"/>
        <end position="202"/>
    </location>
</feature>
<feature type="compositionally biased region" description="Low complexity" evidence="4">
    <location>
        <begin position="450"/>
        <end position="472"/>
    </location>
</feature>
<feature type="non-terminal residue" evidence="6">
    <location>
        <position position="609"/>
    </location>
</feature>
<sequence length="609" mass="61655">DGDVPVGVAAAAASSQTGVGPGLYCATFTVHFPVPGTYYIASCYPYTYTDLQEHLDGLQRRLAYEAFTGSSNGTNGLGPAHLPPYASSSFPVPPSAMLPSAAAAAGIPPSPAHLLPPPPPSSSSSSSLASASLASLPQSSSSTASGASSSSFSYSSAASSSFSIQQHQPPQQPFPPPQPGPPRISTGGAANGTNGNTNTSTNGPPPLVRSLLCYSLGGLRCDLITITDWSSPLEAVRQRECIFITARVHAGETCASWLMQGILDFLVSSDPAAATLRNSFVFKLVPMLNPDGVVAGNYRCNLAGVDLNRLWDRPARHLHPTIYHSKRLLQQLAAAGRLALYIDLHGHSTKQDTFFYGCEPTAAVLQAHAGAGGGGTRAATAAAAAQQPTAYARAAAAANGTADADGGAPASSSGMPSMSPSSSAAAPPQSTGGASGGSNPFPGGLGVQGVGYSASSGGSASQQQQQQSSGAAAAAAAAGSAATSAGGPAVAPPPPAAGPNPRVAARLRVRMLPYLTARISSDFSFPKCNFKIRKAKLSAARVVVHRELGVAGSYTLEASLAGSSSGMHFGARDYLAMGHSLCRAICELAEVDDTALLEEMNARVVLGPL</sequence>
<comment type="caution">
    <text evidence="3">Lacks conserved residue(s) required for the propagation of feature annotation.</text>
</comment>
<accession>A0AAD3HTH4</accession>
<evidence type="ECO:0000256" key="1">
    <source>
        <dbReference type="ARBA" id="ARBA00001947"/>
    </source>
</evidence>
<dbReference type="Proteomes" id="UP001054857">
    <property type="component" value="Unassembled WGS sequence"/>
</dbReference>
<dbReference type="EMBL" id="BMAR01000062">
    <property type="protein sequence ID" value="GFR52371.1"/>
    <property type="molecule type" value="Genomic_DNA"/>
</dbReference>
<feature type="region of interest" description="Disordered" evidence="4">
    <location>
        <begin position="160"/>
        <end position="203"/>
    </location>
</feature>
<comment type="cofactor">
    <cofactor evidence="1">
        <name>Zn(2+)</name>
        <dbReference type="ChEBI" id="CHEBI:29105"/>
    </cofactor>
</comment>
<dbReference type="PANTHER" id="PTHR12756:SF11">
    <property type="entry name" value="CYTOSOLIC CARBOXYPEPTIDASE 1"/>
    <property type="match status" value="1"/>
</dbReference>
<dbReference type="GO" id="GO:0004181">
    <property type="term" value="F:metallocarboxypeptidase activity"/>
    <property type="evidence" value="ECO:0007669"/>
    <property type="project" value="InterPro"/>
</dbReference>
<dbReference type="PROSITE" id="PS52035">
    <property type="entry name" value="PEPTIDASE_M14"/>
    <property type="match status" value="1"/>
</dbReference>
<dbReference type="PANTHER" id="PTHR12756">
    <property type="entry name" value="CYTOSOLIC CARBOXYPEPTIDASE"/>
    <property type="match status" value="1"/>
</dbReference>
<dbReference type="GO" id="GO:0008270">
    <property type="term" value="F:zinc ion binding"/>
    <property type="evidence" value="ECO:0007669"/>
    <property type="project" value="InterPro"/>
</dbReference>
<reference evidence="6 7" key="1">
    <citation type="journal article" date="2021" name="Sci. Rep.">
        <title>Genome sequencing of the multicellular alga Astrephomene provides insights into convergent evolution of germ-soma differentiation.</title>
        <authorList>
            <person name="Yamashita S."/>
            <person name="Yamamoto K."/>
            <person name="Matsuzaki R."/>
            <person name="Suzuki S."/>
            <person name="Yamaguchi H."/>
            <person name="Hirooka S."/>
            <person name="Minakuchi Y."/>
            <person name="Miyagishima S."/>
            <person name="Kawachi M."/>
            <person name="Toyoda A."/>
            <person name="Nozaki H."/>
        </authorList>
    </citation>
    <scope>NUCLEOTIDE SEQUENCE [LARGE SCALE GENOMIC DNA]</scope>
    <source>
        <strain evidence="6 7">NIES-4017</strain>
    </source>
</reference>
<evidence type="ECO:0000256" key="3">
    <source>
        <dbReference type="PROSITE-ProRule" id="PRU01379"/>
    </source>
</evidence>
<comment type="caution">
    <text evidence="6">The sequence shown here is derived from an EMBL/GenBank/DDBJ whole genome shotgun (WGS) entry which is preliminary data.</text>
</comment>
<evidence type="ECO:0000313" key="7">
    <source>
        <dbReference type="Proteomes" id="UP001054857"/>
    </source>
</evidence>
<feature type="compositionally biased region" description="Pro residues" evidence="4">
    <location>
        <begin position="109"/>
        <end position="121"/>
    </location>
</feature>
<feature type="domain" description="Peptidase M14" evidence="5">
    <location>
        <begin position="180"/>
        <end position="481"/>
    </location>
</feature>
<dbReference type="GO" id="GO:0006508">
    <property type="term" value="P:proteolysis"/>
    <property type="evidence" value="ECO:0007669"/>
    <property type="project" value="InterPro"/>
</dbReference>
<dbReference type="Pfam" id="PF00246">
    <property type="entry name" value="Peptidase_M14"/>
    <property type="match status" value="1"/>
</dbReference>
<feature type="region of interest" description="Disordered" evidence="4">
    <location>
        <begin position="401"/>
        <end position="472"/>
    </location>
</feature>
<feature type="compositionally biased region" description="Low complexity" evidence="4">
    <location>
        <begin position="160"/>
        <end position="169"/>
    </location>
</feature>
<dbReference type="InterPro" id="IPR000834">
    <property type="entry name" value="Peptidase_M14"/>
</dbReference>